<evidence type="ECO:0000313" key="2">
    <source>
        <dbReference type="EMBL" id="SHE38119.1"/>
    </source>
</evidence>
<dbReference type="AlphaFoldDB" id="A0A1M4T0Y9"/>
<keyword evidence="1" id="KW-0812">Transmembrane</keyword>
<dbReference type="STRING" id="1302685.SAMN05444408_101154"/>
<organism evidence="2 3">
    <name type="scientific">Chryseobacterium takakiae</name>
    <dbReference type="NCBI Taxonomy" id="1302685"/>
    <lineage>
        <taxon>Bacteria</taxon>
        <taxon>Pseudomonadati</taxon>
        <taxon>Bacteroidota</taxon>
        <taxon>Flavobacteriia</taxon>
        <taxon>Flavobacteriales</taxon>
        <taxon>Weeksellaceae</taxon>
        <taxon>Chryseobacterium group</taxon>
        <taxon>Chryseobacterium</taxon>
    </lineage>
</organism>
<proteinExistence type="predicted"/>
<evidence type="ECO:0000256" key="1">
    <source>
        <dbReference type="SAM" id="Phobius"/>
    </source>
</evidence>
<reference evidence="3" key="1">
    <citation type="submission" date="2016-11" db="EMBL/GenBank/DDBJ databases">
        <authorList>
            <person name="Varghese N."/>
            <person name="Submissions S."/>
        </authorList>
    </citation>
    <scope>NUCLEOTIDE SEQUENCE [LARGE SCALE GENOMIC DNA]</scope>
    <source>
        <strain evidence="3">DSM 26898</strain>
    </source>
</reference>
<gene>
    <name evidence="2" type="ORF">SAMN05444408_101154</name>
</gene>
<name>A0A1M4T0Y9_9FLAO</name>
<dbReference type="EMBL" id="FQVO01000001">
    <property type="protein sequence ID" value="SHE38119.1"/>
    <property type="molecule type" value="Genomic_DNA"/>
</dbReference>
<accession>A0A1M4T0Y9</accession>
<feature type="transmembrane region" description="Helical" evidence="1">
    <location>
        <begin position="56"/>
        <end position="75"/>
    </location>
</feature>
<protein>
    <submittedName>
        <fullName evidence="2">Uncharacterized protein</fullName>
    </submittedName>
</protein>
<keyword evidence="1" id="KW-0472">Membrane</keyword>
<sequence length="200" mass="23142">MNILNQKDGRNKKYFEIQEDGVFVRTLFAKELNEYKVHFNDIQNDESVFRKSKDPILIGIVVSVILNSILLTIFINDNYNLSFSAGMIVFGIAIIPSLLVTALCNNEFKKDNSKSLAATKPLIFSYSNKQMTEVDSFISKIKECKKNYYLKTYYKVDNLIPPHIQISRIHWLYENQYITESDATFIIAEINSKKIIDGLY</sequence>
<dbReference type="RefSeq" id="WP_072882668.1">
    <property type="nucleotide sequence ID" value="NZ_FQVO01000001.1"/>
</dbReference>
<evidence type="ECO:0000313" key="3">
    <source>
        <dbReference type="Proteomes" id="UP000184236"/>
    </source>
</evidence>
<dbReference type="Proteomes" id="UP000184236">
    <property type="component" value="Unassembled WGS sequence"/>
</dbReference>
<feature type="transmembrane region" description="Helical" evidence="1">
    <location>
        <begin position="81"/>
        <end position="104"/>
    </location>
</feature>
<keyword evidence="3" id="KW-1185">Reference proteome</keyword>
<keyword evidence="1" id="KW-1133">Transmembrane helix</keyword>
<dbReference type="OrthoDB" id="1246610at2"/>